<dbReference type="RefSeq" id="WP_198568889.1">
    <property type="nucleotide sequence ID" value="NZ_CP066167.1"/>
</dbReference>
<dbReference type="KEGG" id="snan:I6N98_13570"/>
<evidence type="ECO:0000256" key="1">
    <source>
        <dbReference type="SAM" id="Phobius"/>
    </source>
</evidence>
<keyword evidence="1" id="KW-0472">Membrane</keyword>
<organism evidence="2 3">
    <name type="scientific">Spongiibacter nanhainus</name>
    <dbReference type="NCBI Taxonomy" id="2794344"/>
    <lineage>
        <taxon>Bacteria</taxon>
        <taxon>Pseudomonadati</taxon>
        <taxon>Pseudomonadota</taxon>
        <taxon>Gammaproteobacteria</taxon>
        <taxon>Cellvibrionales</taxon>
        <taxon>Spongiibacteraceae</taxon>
        <taxon>Spongiibacter</taxon>
    </lineage>
</organism>
<dbReference type="AlphaFoldDB" id="A0A7T4UP84"/>
<sequence>MTGEAETPIPQLADIHLPEPVPGFPWAPGWWLVLALSIAIVALAAWWLHQRAQRNRYRQQAAGELNKIDQARSDQHFASAVNQLLRRAALQASGTNAAALTGESWHQYLCQSGGKTPPLDRATFDQWQAVAYGADAKLDRDALLNFAKQWLKYHREPTEKNQRFATTNRRPG</sequence>
<keyword evidence="1" id="KW-0812">Transmembrane</keyword>
<dbReference type="InterPro" id="IPR025489">
    <property type="entry name" value="DUF4381"/>
</dbReference>
<accession>A0A7T4UP84</accession>
<dbReference type="Pfam" id="PF14316">
    <property type="entry name" value="DUF4381"/>
    <property type="match status" value="1"/>
</dbReference>
<protein>
    <submittedName>
        <fullName evidence="2">DUF4381 domain-containing protein</fullName>
    </submittedName>
</protein>
<evidence type="ECO:0000313" key="3">
    <source>
        <dbReference type="Proteomes" id="UP000596063"/>
    </source>
</evidence>
<evidence type="ECO:0000313" key="2">
    <source>
        <dbReference type="EMBL" id="QQD17388.1"/>
    </source>
</evidence>
<feature type="transmembrane region" description="Helical" evidence="1">
    <location>
        <begin position="29"/>
        <end position="48"/>
    </location>
</feature>
<proteinExistence type="predicted"/>
<keyword evidence="3" id="KW-1185">Reference proteome</keyword>
<dbReference type="EMBL" id="CP066167">
    <property type="protein sequence ID" value="QQD17388.1"/>
    <property type="molecule type" value="Genomic_DNA"/>
</dbReference>
<reference evidence="2 3" key="1">
    <citation type="submission" date="2020-12" db="EMBL/GenBank/DDBJ databases">
        <authorList>
            <person name="Shan Y."/>
        </authorList>
    </citation>
    <scope>NUCLEOTIDE SEQUENCE [LARGE SCALE GENOMIC DNA]</scope>
    <source>
        <strain evidence="3">csc3.9</strain>
    </source>
</reference>
<name>A0A7T4UP84_9GAMM</name>
<keyword evidence="1" id="KW-1133">Transmembrane helix</keyword>
<gene>
    <name evidence="2" type="ORF">I6N98_13570</name>
</gene>
<dbReference type="Proteomes" id="UP000596063">
    <property type="component" value="Chromosome"/>
</dbReference>